<keyword evidence="8" id="KW-1185">Reference proteome</keyword>
<dbReference type="Pfam" id="PF04542">
    <property type="entry name" value="Sigma70_r2"/>
    <property type="match status" value="1"/>
</dbReference>
<keyword evidence="3" id="KW-0731">Sigma factor</keyword>
<evidence type="ECO:0000256" key="2">
    <source>
        <dbReference type="ARBA" id="ARBA00023015"/>
    </source>
</evidence>
<proteinExistence type="inferred from homology"/>
<reference evidence="7 8" key="1">
    <citation type="submission" date="2018-07" db="EMBL/GenBank/DDBJ databases">
        <title>Dyella monticola sp. nov. and Dyella psychrodurans sp. nov. isolated from monsoon evergreen broad-leaved forest soil of Dinghu Mountain, China.</title>
        <authorList>
            <person name="Gao Z."/>
            <person name="Qiu L."/>
        </authorList>
    </citation>
    <scope>NUCLEOTIDE SEQUENCE [LARGE SCALE GENOMIC DNA]</scope>
    <source>
        <strain evidence="7 8">4G-K06</strain>
    </source>
</reference>
<name>A0A370X5T9_9GAMM</name>
<evidence type="ECO:0000259" key="6">
    <source>
        <dbReference type="Pfam" id="PF08281"/>
    </source>
</evidence>
<dbReference type="Pfam" id="PF08281">
    <property type="entry name" value="Sigma70_r4_2"/>
    <property type="match status" value="1"/>
</dbReference>
<evidence type="ECO:0000313" key="8">
    <source>
        <dbReference type="Proteomes" id="UP000254258"/>
    </source>
</evidence>
<evidence type="ECO:0000313" key="7">
    <source>
        <dbReference type="EMBL" id="RDS83565.1"/>
    </source>
</evidence>
<comment type="similarity">
    <text evidence="1">Belongs to the sigma-70 factor family. ECF subfamily.</text>
</comment>
<dbReference type="InterPro" id="IPR036388">
    <property type="entry name" value="WH-like_DNA-bd_sf"/>
</dbReference>
<sequence length="211" mass="24381">MMTTHRTAMKVTPLEAKRRVSTTANQSVFDARYWSNQMIAVAQRRDINGFMHIYDYFAPRLQRYLVGLGVNEALGQELVQEAMLRLWRRADLFDPTRASLSTWLFRIARNLYLDHVRSEPTWLPIQEGVAWMDEQEVCMSESMTESYTDQAKLKQAISELSPVQARLVRMSYFEAKSHSEIAQALGMPLGSVKSHLRRAFCKLQSSMRAMP</sequence>
<dbReference type="GO" id="GO:0003677">
    <property type="term" value="F:DNA binding"/>
    <property type="evidence" value="ECO:0007669"/>
    <property type="project" value="InterPro"/>
</dbReference>
<dbReference type="Gene3D" id="1.10.10.10">
    <property type="entry name" value="Winged helix-like DNA-binding domain superfamily/Winged helix DNA-binding domain"/>
    <property type="match status" value="1"/>
</dbReference>
<dbReference type="PANTHER" id="PTHR43133:SF62">
    <property type="entry name" value="RNA POLYMERASE SIGMA FACTOR SIGZ"/>
    <property type="match status" value="1"/>
</dbReference>
<dbReference type="Proteomes" id="UP000254258">
    <property type="component" value="Unassembled WGS sequence"/>
</dbReference>
<protein>
    <submittedName>
        <fullName evidence="7">RNA polymerase subunit sigma</fullName>
    </submittedName>
</protein>
<feature type="domain" description="RNA polymerase sigma factor 70 region 4 type 2" evidence="6">
    <location>
        <begin position="152"/>
        <end position="200"/>
    </location>
</feature>
<dbReference type="GO" id="GO:0016987">
    <property type="term" value="F:sigma factor activity"/>
    <property type="evidence" value="ECO:0007669"/>
    <property type="project" value="UniProtKB-KW"/>
</dbReference>
<evidence type="ECO:0000256" key="3">
    <source>
        <dbReference type="ARBA" id="ARBA00023082"/>
    </source>
</evidence>
<organism evidence="7 8">
    <name type="scientific">Dyella monticola</name>
    <dbReference type="NCBI Taxonomy" id="1927958"/>
    <lineage>
        <taxon>Bacteria</taxon>
        <taxon>Pseudomonadati</taxon>
        <taxon>Pseudomonadota</taxon>
        <taxon>Gammaproteobacteria</taxon>
        <taxon>Lysobacterales</taxon>
        <taxon>Rhodanobacteraceae</taxon>
        <taxon>Dyella</taxon>
    </lineage>
</organism>
<accession>A0A370X5T9</accession>
<dbReference type="RefSeq" id="WP_115494276.1">
    <property type="nucleotide sequence ID" value="NZ_QRBE01000002.1"/>
</dbReference>
<evidence type="ECO:0000256" key="4">
    <source>
        <dbReference type="ARBA" id="ARBA00023163"/>
    </source>
</evidence>
<dbReference type="NCBIfam" id="TIGR02937">
    <property type="entry name" value="sigma70-ECF"/>
    <property type="match status" value="1"/>
</dbReference>
<dbReference type="InterPro" id="IPR013325">
    <property type="entry name" value="RNA_pol_sigma_r2"/>
</dbReference>
<dbReference type="PANTHER" id="PTHR43133">
    <property type="entry name" value="RNA POLYMERASE ECF-TYPE SIGMA FACTO"/>
    <property type="match status" value="1"/>
</dbReference>
<dbReference type="InterPro" id="IPR014284">
    <property type="entry name" value="RNA_pol_sigma-70_dom"/>
</dbReference>
<feature type="domain" description="RNA polymerase sigma-70 region 2" evidence="5">
    <location>
        <begin position="54"/>
        <end position="118"/>
    </location>
</feature>
<dbReference type="SUPFAM" id="SSF88659">
    <property type="entry name" value="Sigma3 and sigma4 domains of RNA polymerase sigma factors"/>
    <property type="match status" value="1"/>
</dbReference>
<keyword evidence="2" id="KW-0805">Transcription regulation</keyword>
<dbReference type="Gene3D" id="1.10.1740.10">
    <property type="match status" value="1"/>
</dbReference>
<evidence type="ECO:0000259" key="5">
    <source>
        <dbReference type="Pfam" id="PF04542"/>
    </source>
</evidence>
<evidence type="ECO:0000256" key="1">
    <source>
        <dbReference type="ARBA" id="ARBA00010641"/>
    </source>
</evidence>
<dbReference type="InterPro" id="IPR039425">
    <property type="entry name" value="RNA_pol_sigma-70-like"/>
</dbReference>
<dbReference type="EMBL" id="QRBE01000002">
    <property type="protein sequence ID" value="RDS83565.1"/>
    <property type="molecule type" value="Genomic_DNA"/>
</dbReference>
<dbReference type="SUPFAM" id="SSF88946">
    <property type="entry name" value="Sigma2 domain of RNA polymerase sigma factors"/>
    <property type="match status" value="1"/>
</dbReference>
<dbReference type="InterPro" id="IPR007627">
    <property type="entry name" value="RNA_pol_sigma70_r2"/>
</dbReference>
<dbReference type="InterPro" id="IPR013324">
    <property type="entry name" value="RNA_pol_sigma_r3/r4-like"/>
</dbReference>
<dbReference type="AlphaFoldDB" id="A0A370X5T9"/>
<keyword evidence="4" id="KW-0804">Transcription</keyword>
<comment type="caution">
    <text evidence="7">The sequence shown here is derived from an EMBL/GenBank/DDBJ whole genome shotgun (WGS) entry which is preliminary data.</text>
</comment>
<dbReference type="GO" id="GO:0006352">
    <property type="term" value="P:DNA-templated transcription initiation"/>
    <property type="evidence" value="ECO:0007669"/>
    <property type="project" value="InterPro"/>
</dbReference>
<gene>
    <name evidence="7" type="ORF">DWU98_04295</name>
</gene>
<dbReference type="CDD" id="cd06171">
    <property type="entry name" value="Sigma70_r4"/>
    <property type="match status" value="1"/>
</dbReference>
<dbReference type="OrthoDB" id="9784272at2"/>
<dbReference type="InterPro" id="IPR013249">
    <property type="entry name" value="RNA_pol_sigma70_r4_t2"/>
</dbReference>